<protein>
    <submittedName>
        <fullName evidence="1">Uncharacterized protein</fullName>
    </submittedName>
</protein>
<proteinExistence type="predicted"/>
<evidence type="ECO:0000313" key="2">
    <source>
        <dbReference type="Proteomes" id="UP000324222"/>
    </source>
</evidence>
<sequence length="102" mass="11480">MITYNTDCCSFCVEEKQVQLHLVLLEGKLKAVRLLAKLCYEFESSLLKLCDDGRLVIFNEDAKVNVLAPGDDVTLSVEPWRKTTTQKCSLQEGKSGPEQENN</sequence>
<gene>
    <name evidence="1" type="ORF">E2C01_004046</name>
</gene>
<dbReference type="EMBL" id="VSRR010000160">
    <property type="protein sequence ID" value="MPC11383.1"/>
    <property type="molecule type" value="Genomic_DNA"/>
</dbReference>
<reference evidence="1 2" key="1">
    <citation type="submission" date="2019-05" db="EMBL/GenBank/DDBJ databases">
        <title>Another draft genome of Portunus trituberculatus and its Hox gene families provides insights of decapod evolution.</title>
        <authorList>
            <person name="Jeong J.-H."/>
            <person name="Song I."/>
            <person name="Kim S."/>
            <person name="Choi T."/>
            <person name="Kim D."/>
            <person name="Ryu S."/>
            <person name="Kim W."/>
        </authorList>
    </citation>
    <scope>NUCLEOTIDE SEQUENCE [LARGE SCALE GENOMIC DNA]</scope>
    <source>
        <tissue evidence="1">Muscle</tissue>
    </source>
</reference>
<organism evidence="1 2">
    <name type="scientific">Portunus trituberculatus</name>
    <name type="common">Swimming crab</name>
    <name type="synonym">Neptunus trituberculatus</name>
    <dbReference type="NCBI Taxonomy" id="210409"/>
    <lineage>
        <taxon>Eukaryota</taxon>
        <taxon>Metazoa</taxon>
        <taxon>Ecdysozoa</taxon>
        <taxon>Arthropoda</taxon>
        <taxon>Crustacea</taxon>
        <taxon>Multicrustacea</taxon>
        <taxon>Malacostraca</taxon>
        <taxon>Eumalacostraca</taxon>
        <taxon>Eucarida</taxon>
        <taxon>Decapoda</taxon>
        <taxon>Pleocyemata</taxon>
        <taxon>Brachyura</taxon>
        <taxon>Eubrachyura</taxon>
        <taxon>Portunoidea</taxon>
        <taxon>Portunidae</taxon>
        <taxon>Portuninae</taxon>
        <taxon>Portunus</taxon>
    </lineage>
</organism>
<dbReference type="Proteomes" id="UP000324222">
    <property type="component" value="Unassembled WGS sequence"/>
</dbReference>
<evidence type="ECO:0000313" key="1">
    <source>
        <dbReference type="EMBL" id="MPC11383.1"/>
    </source>
</evidence>
<accession>A0A5B7CVB0</accession>
<keyword evidence="2" id="KW-1185">Reference proteome</keyword>
<comment type="caution">
    <text evidence="1">The sequence shown here is derived from an EMBL/GenBank/DDBJ whole genome shotgun (WGS) entry which is preliminary data.</text>
</comment>
<name>A0A5B7CVB0_PORTR</name>
<dbReference type="AlphaFoldDB" id="A0A5B7CVB0"/>